<dbReference type="Gene3D" id="1.10.287.130">
    <property type="match status" value="1"/>
</dbReference>
<evidence type="ECO:0000256" key="8">
    <source>
        <dbReference type="ARBA" id="ARBA00022840"/>
    </source>
</evidence>
<feature type="domain" description="HAMP" evidence="13">
    <location>
        <begin position="193"/>
        <end position="245"/>
    </location>
</feature>
<evidence type="ECO:0000259" key="13">
    <source>
        <dbReference type="PROSITE" id="PS50885"/>
    </source>
</evidence>
<protein>
    <recommendedName>
        <fullName evidence="3">histidine kinase</fullName>
        <ecNumber evidence="3">2.7.13.3</ecNumber>
    </recommendedName>
</protein>
<evidence type="ECO:0000256" key="3">
    <source>
        <dbReference type="ARBA" id="ARBA00012438"/>
    </source>
</evidence>
<proteinExistence type="predicted"/>
<keyword evidence="4" id="KW-0597">Phosphoprotein</keyword>
<dbReference type="EMBL" id="JACOPQ010000018">
    <property type="protein sequence ID" value="MBC5738595.1"/>
    <property type="molecule type" value="Genomic_DNA"/>
</dbReference>
<evidence type="ECO:0000256" key="7">
    <source>
        <dbReference type="ARBA" id="ARBA00022777"/>
    </source>
</evidence>
<dbReference type="Gene3D" id="3.30.450.20">
    <property type="entry name" value="PAS domain"/>
    <property type="match status" value="1"/>
</dbReference>
<dbReference type="InterPro" id="IPR003661">
    <property type="entry name" value="HisK_dim/P_dom"/>
</dbReference>
<dbReference type="InterPro" id="IPR005467">
    <property type="entry name" value="His_kinase_dom"/>
</dbReference>
<dbReference type="InterPro" id="IPR003660">
    <property type="entry name" value="HAMP_dom"/>
</dbReference>
<evidence type="ECO:0000256" key="5">
    <source>
        <dbReference type="ARBA" id="ARBA00022679"/>
    </source>
</evidence>
<gene>
    <name evidence="14" type="ORF">H8S62_16410</name>
</gene>
<dbReference type="SMART" id="SM00387">
    <property type="entry name" value="HATPase_c"/>
    <property type="match status" value="1"/>
</dbReference>
<evidence type="ECO:0000256" key="1">
    <source>
        <dbReference type="ARBA" id="ARBA00000085"/>
    </source>
</evidence>
<keyword evidence="6" id="KW-0547">Nucleotide-binding</keyword>
<dbReference type="PANTHER" id="PTHR42878">
    <property type="entry name" value="TWO-COMPONENT HISTIDINE KINASE"/>
    <property type="match status" value="1"/>
</dbReference>
<dbReference type="SUPFAM" id="SSF47384">
    <property type="entry name" value="Homodimeric domain of signal transducing histidine kinase"/>
    <property type="match status" value="1"/>
</dbReference>
<comment type="subcellular location">
    <subcellularLocation>
        <location evidence="2">Membrane</location>
    </subcellularLocation>
</comment>
<dbReference type="GO" id="GO:0005524">
    <property type="term" value="F:ATP binding"/>
    <property type="evidence" value="ECO:0007669"/>
    <property type="project" value="UniProtKB-KW"/>
</dbReference>
<keyword evidence="11" id="KW-0812">Transmembrane</keyword>
<dbReference type="PROSITE" id="PS50885">
    <property type="entry name" value="HAMP"/>
    <property type="match status" value="1"/>
</dbReference>
<sequence>MKLVLIMVLLIVSLMTVVGAFLINSVSAFYLNDFYVQMYDVFDAAKNPSLYEDLKAPAEEGQSDVDVIQDVMKTYIGALGVDNRNRNYFILDGETGKLLAGSDDKQAAELNIGTPNITTALQHQEAGDKSDVSASYMDMAVPVQRGEDNWYIIYILDNRLTVQNLNNQLFQLILEALVFGLVISVLLSFLLSKTMITPIERLTAGAERVARGDFSHKIEVASRDEIGILTGTFNDMARQLRSTIQEVENERNKLGTLFLHMTDGVVAFSRDGSVIQSNPAAERMLGRTIAVGGEETYDTLFGDIAALPSVLAVEQPGYLDGTREADTATLEVLLAPFDREGAAGVMAVIHDVTEQRKTEEMRREFVANVSHELRTPLTNIRSYAETLVDSAGELPTQMEKDFLGVILNESDRMTHIVQDLLTLSRFDSGHSELKLARFSFEGAIRDVYNAVALEAQRHGHTVMLDLEKGLPEILGDRERILQVMMNVVANAIKYTPDGGRIKISAGRERGRVWMEVQDNGIGIPKEDRPRIFERFYRVDKARSRESGGTGLGLSIAKEIVERHEGVIRLVDRREPGLTIRLELKIEGPDHGA</sequence>
<dbReference type="Pfam" id="PF00672">
    <property type="entry name" value="HAMP"/>
    <property type="match status" value="1"/>
</dbReference>
<dbReference type="InterPro" id="IPR050351">
    <property type="entry name" value="BphY/WalK/GraS-like"/>
</dbReference>
<evidence type="ECO:0000256" key="4">
    <source>
        <dbReference type="ARBA" id="ARBA00022553"/>
    </source>
</evidence>
<dbReference type="GO" id="GO:0016020">
    <property type="term" value="C:membrane"/>
    <property type="evidence" value="ECO:0007669"/>
    <property type="project" value="UniProtKB-SubCell"/>
</dbReference>
<reference evidence="14" key="1">
    <citation type="submission" date="2020-08" db="EMBL/GenBank/DDBJ databases">
        <title>Genome public.</title>
        <authorList>
            <person name="Liu C."/>
            <person name="Sun Q."/>
        </authorList>
    </citation>
    <scope>NUCLEOTIDE SEQUENCE</scope>
    <source>
        <strain evidence="14">NSJ-52</strain>
    </source>
</reference>
<evidence type="ECO:0000313" key="15">
    <source>
        <dbReference type="Proteomes" id="UP000607645"/>
    </source>
</evidence>
<dbReference type="SUPFAM" id="SSF158472">
    <property type="entry name" value="HAMP domain-like"/>
    <property type="match status" value="1"/>
</dbReference>
<feature type="domain" description="Histidine kinase" evidence="12">
    <location>
        <begin position="368"/>
        <end position="587"/>
    </location>
</feature>
<dbReference type="EC" id="2.7.13.3" evidence="3"/>
<keyword evidence="10 11" id="KW-0472">Membrane</keyword>
<organism evidence="14 15">
    <name type="scientific">Lawsonibacter faecis</name>
    <dbReference type="NCBI Taxonomy" id="2763052"/>
    <lineage>
        <taxon>Bacteria</taxon>
        <taxon>Bacillati</taxon>
        <taxon>Bacillota</taxon>
        <taxon>Clostridia</taxon>
        <taxon>Eubacteriales</taxon>
        <taxon>Oscillospiraceae</taxon>
        <taxon>Lawsonibacter</taxon>
    </lineage>
</organism>
<comment type="catalytic activity">
    <reaction evidence="1">
        <text>ATP + protein L-histidine = ADP + protein N-phospho-L-histidine.</text>
        <dbReference type="EC" id="2.7.13.3"/>
    </reaction>
</comment>
<evidence type="ECO:0000259" key="12">
    <source>
        <dbReference type="PROSITE" id="PS50109"/>
    </source>
</evidence>
<dbReference type="GO" id="GO:0030295">
    <property type="term" value="F:protein kinase activator activity"/>
    <property type="evidence" value="ECO:0007669"/>
    <property type="project" value="TreeGrafter"/>
</dbReference>
<dbReference type="GO" id="GO:0000155">
    <property type="term" value="F:phosphorelay sensor kinase activity"/>
    <property type="evidence" value="ECO:0007669"/>
    <property type="project" value="InterPro"/>
</dbReference>
<dbReference type="AlphaFoldDB" id="A0A8J6JPM0"/>
<accession>A0A8J6JPM0</accession>
<dbReference type="InterPro" id="IPR003594">
    <property type="entry name" value="HATPase_dom"/>
</dbReference>
<comment type="caution">
    <text evidence="14">The sequence shown here is derived from an EMBL/GenBank/DDBJ whole genome shotgun (WGS) entry which is preliminary data.</text>
</comment>
<dbReference type="Pfam" id="PF02518">
    <property type="entry name" value="HATPase_c"/>
    <property type="match status" value="1"/>
</dbReference>
<feature type="transmembrane region" description="Helical" evidence="11">
    <location>
        <begin position="169"/>
        <end position="191"/>
    </location>
</feature>
<dbReference type="GO" id="GO:0000156">
    <property type="term" value="F:phosphorelay response regulator activity"/>
    <property type="evidence" value="ECO:0007669"/>
    <property type="project" value="TreeGrafter"/>
</dbReference>
<dbReference type="SUPFAM" id="SSF55874">
    <property type="entry name" value="ATPase domain of HSP90 chaperone/DNA topoisomerase II/histidine kinase"/>
    <property type="match status" value="1"/>
</dbReference>
<dbReference type="InterPro" id="IPR036890">
    <property type="entry name" value="HATPase_C_sf"/>
</dbReference>
<keyword evidence="11" id="KW-1133">Transmembrane helix</keyword>
<dbReference type="Gene3D" id="6.10.340.10">
    <property type="match status" value="1"/>
</dbReference>
<dbReference type="Gene3D" id="3.30.565.10">
    <property type="entry name" value="Histidine kinase-like ATPase, C-terminal domain"/>
    <property type="match status" value="1"/>
</dbReference>
<keyword evidence="9" id="KW-0902">Two-component regulatory system</keyword>
<evidence type="ECO:0000256" key="2">
    <source>
        <dbReference type="ARBA" id="ARBA00004370"/>
    </source>
</evidence>
<evidence type="ECO:0000256" key="6">
    <source>
        <dbReference type="ARBA" id="ARBA00022741"/>
    </source>
</evidence>
<dbReference type="Proteomes" id="UP000607645">
    <property type="component" value="Unassembled WGS sequence"/>
</dbReference>
<dbReference type="InterPro" id="IPR035965">
    <property type="entry name" value="PAS-like_dom_sf"/>
</dbReference>
<keyword evidence="15" id="KW-1185">Reference proteome</keyword>
<keyword evidence="5" id="KW-0808">Transferase</keyword>
<dbReference type="PRINTS" id="PR00344">
    <property type="entry name" value="BCTRLSENSOR"/>
</dbReference>
<dbReference type="PANTHER" id="PTHR42878:SF7">
    <property type="entry name" value="SENSOR HISTIDINE KINASE GLRK"/>
    <property type="match status" value="1"/>
</dbReference>
<dbReference type="CDD" id="cd00082">
    <property type="entry name" value="HisKA"/>
    <property type="match status" value="1"/>
</dbReference>
<dbReference type="CDD" id="cd06225">
    <property type="entry name" value="HAMP"/>
    <property type="match status" value="1"/>
</dbReference>
<dbReference type="SUPFAM" id="SSF55785">
    <property type="entry name" value="PYP-like sensor domain (PAS domain)"/>
    <property type="match status" value="1"/>
</dbReference>
<evidence type="ECO:0000256" key="9">
    <source>
        <dbReference type="ARBA" id="ARBA00023012"/>
    </source>
</evidence>
<dbReference type="InterPro" id="IPR036097">
    <property type="entry name" value="HisK_dim/P_sf"/>
</dbReference>
<evidence type="ECO:0000313" key="14">
    <source>
        <dbReference type="EMBL" id="MBC5738595.1"/>
    </source>
</evidence>
<keyword evidence="8" id="KW-0067">ATP-binding</keyword>
<dbReference type="SMART" id="SM00388">
    <property type="entry name" value="HisKA"/>
    <property type="match status" value="1"/>
</dbReference>
<evidence type="ECO:0000256" key="11">
    <source>
        <dbReference type="SAM" id="Phobius"/>
    </source>
</evidence>
<keyword evidence="7" id="KW-0418">Kinase</keyword>
<dbReference type="GO" id="GO:0007234">
    <property type="term" value="P:osmosensory signaling via phosphorelay pathway"/>
    <property type="evidence" value="ECO:0007669"/>
    <property type="project" value="TreeGrafter"/>
</dbReference>
<dbReference type="SMART" id="SM00304">
    <property type="entry name" value="HAMP"/>
    <property type="match status" value="1"/>
</dbReference>
<dbReference type="Pfam" id="PF00512">
    <property type="entry name" value="HisKA"/>
    <property type="match status" value="1"/>
</dbReference>
<dbReference type="InterPro" id="IPR004358">
    <property type="entry name" value="Sig_transdc_His_kin-like_C"/>
</dbReference>
<evidence type="ECO:0000256" key="10">
    <source>
        <dbReference type="ARBA" id="ARBA00023136"/>
    </source>
</evidence>
<dbReference type="CDD" id="cd00075">
    <property type="entry name" value="HATPase"/>
    <property type="match status" value="1"/>
</dbReference>
<dbReference type="PROSITE" id="PS50109">
    <property type="entry name" value="HIS_KIN"/>
    <property type="match status" value="1"/>
</dbReference>
<dbReference type="FunFam" id="1.10.287.130:FF:000001">
    <property type="entry name" value="Two-component sensor histidine kinase"/>
    <property type="match status" value="1"/>
</dbReference>
<name>A0A8J6JPM0_9FIRM</name>
<dbReference type="FunFam" id="3.30.565.10:FF:000006">
    <property type="entry name" value="Sensor histidine kinase WalK"/>
    <property type="match status" value="1"/>
</dbReference>